<feature type="compositionally biased region" description="Acidic residues" evidence="8">
    <location>
        <begin position="122"/>
        <end position="132"/>
    </location>
</feature>
<organism evidence="9 10">
    <name type="scientific">Candida orthopsilosis (strain 90-125)</name>
    <name type="common">Yeast</name>
    <dbReference type="NCBI Taxonomy" id="1136231"/>
    <lineage>
        <taxon>Eukaryota</taxon>
        <taxon>Fungi</taxon>
        <taxon>Dikarya</taxon>
        <taxon>Ascomycota</taxon>
        <taxon>Saccharomycotina</taxon>
        <taxon>Pichiomycetes</taxon>
        <taxon>Debaryomycetaceae</taxon>
        <taxon>Candida/Lodderomyces clade</taxon>
        <taxon>Candida</taxon>
    </lineage>
</organism>
<evidence type="ECO:0000313" key="9">
    <source>
        <dbReference type="EMBL" id="CCG22191.1"/>
    </source>
</evidence>
<keyword evidence="6 7" id="KW-0175">Coiled coil</keyword>
<feature type="region of interest" description="Disordered" evidence="8">
    <location>
        <begin position="353"/>
        <end position="382"/>
    </location>
</feature>
<name>H8X1F1_CANO9</name>
<evidence type="ECO:0000256" key="6">
    <source>
        <dbReference type="ARBA" id="ARBA00023054"/>
    </source>
</evidence>
<feature type="compositionally biased region" description="Polar residues" evidence="8">
    <location>
        <begin position="1261"/>
        <end position="1276"/>
    </location>
</feature>
<dbReference type="AlphaFoldDB" id="H8X1F1"/>
<comment type="subcellular location">
    <subcellularLocation>
        <location evidence="1 7">Cytoplasm</location>
    </subcellularLocation>
</comment>
<dbReference type="Proteomes" id="UP000005018">
    <property type="component" value="Chromosome 2"/>
</dbReference>
<feature type="compositionally biased region" description="Basic and acidic residues" evidence="8">
    <location>
        <begin position="702"/>
        <end position="830"/>
    </location>
</feature>
<feature type="region of interest" description="Disordered" evidence="8">
    <location>
        <begin position="869"/>
        <end position="894"/>
    </location>
</feature>
<reference evidence="9 10" key="1">
    <citation type="journal article" date="2012" name="PLoS ONE">
        <title>Sequence and analysis of the genome of the pathogenic yeast Candida orthopsilosis.</title>
        <authorList>
            <person name="Riccombeni A."/>
            <person name="Vidanes G."/>
            <person name="Proux-Wera E."/>
            <person name="Wolfe K.H."/>
            <person name="Butler G."/>
        </authorList>
    </citation>
    <scope>NUCLEOTIDE SEQUENCE [LARGE SCALE GENOMIC DNA]</scope>
    <source>
        <strain evidence="9 10">Co 90-125</strain>
    </source>
</reference>
<keyword evidence="5 7" id="KW-0346">Stress response</keyword>
<sequence length="1276" mass="143322">MSDRVDTNGTNTKFRVGDNVHFEVSNGNTTTTTSNNTNPSGNKSSNSRIGNATAQATQQGNSSSGEHDSNSLSHKAKKKKRSKGKKTTRISTSHAHLNNPDEDYPTSRVIKQAPNGDVIVESLEDEESDGESEGSRNSHSGHRLSIDKPHSHSHPHKHHDTLVNQSNMASTVHSVKRSGHDAHSSLWDSASIEEQEKLKEFWESLAEPQKLELVKIDKESIMKMFKNETRQHLQQLSQQQGGGNSNGNSSSQNNCTCKYCGRRNHLIEEELESIYDNHFDDIIDFIHEVRDINDLNALPGLLFGGFHMLEEERKLQRRKQLHSENQEMAKRSVAKTEAQMNDIKAEMERLQMASAQAHPESLQARSSQQPQMNQQPHPITRPHTNVQISASIQTSNSSQTQLFDKLLDPKLFQALEGLDLQKMKETAHLDPKNAAHLTMLEKAGSLKEIVRDLQNHDGKRAERGAKYVQNMGKFFSNIANMKASSPEEAEKYMAKQFTEHFGQGLSTFAEDLLNNDGNSFINMMESLTESRTAREDALKGMSKDDNVSGVPSKDSQSRWVDEDDEEEEHEYCAHHHHHHHHHHDAEGYEVDDDDEYDYEYDDEEEEDDDFEEGEAGKDVSDTESEISEEEKMQEIRRLFLIQVIKLFQERLKSAYKEKVSKDNTQKLIEELEAEEKAKKEREAKKLKQKEKAKEKKRLAQLAKEEEKKKREEEARKAEEENRAKQEEQRAEQKRRKEEARQKREEERKRKAEEAKRREEEHRKKIEAQQKKDEEAKRLKEERRKRAEQERKQKEEENKRKEALKKQKDEEKEKERIARAKQAAEQDEAKSKRSLNSANTYDSRPSLNSADAYYEQDLAKRIEEERLKFFTDPGSSNNSFNQQYQPRPGSLSSRGSSVGLTIGQLHSGVPSVPQQPQFASDFTQNQYLNQASVLSPPTATTSLVNGGSAINPSLSGNLTTTAASTAGIATGNHINPMSPWLGNSGLNQNPVSTFLPGTNSSIKPNLSATNIQQQGQPTARFDPFGTSNEPTEPVATAANAKPWSTNPNAVNTGGMRSTFLWNNNGGPTTGEPLLNSNLKTSSLYSSDIDQNKVNLNVGIPTGLSANSPTEVDLIQSSTVACFQSMANMNQLEFGVAPLMKLFEEVKSVANRPQLSVDQFLNCCQSGSVYQFEKKYDPFGRVTHMKVGSNTFARTSPPVAQLFASGAPGFAQSQSQSTYPQQPSFQRQESFGPGGFAPPGIRKTSSPGFTTDPPLMSLRSDMNPKSTTSGFVDGLWNN</sequence>
<evidence type="ECO:0000256" key="4">
    <source>
        <dbReference type="ARBA" id="ARBA00022490"/>
    </source>
</evidence>
<feature type="coiled-coil region" evidence="7">
    <location>
        <begin position="326"/>
        <end position="353"/>
    </location>
</feature>
<dbReference type="RefSeq" id="XP_003867628.1">
    <property type="nucleotide sequence ID" value="XM_003867580.1"/>
</dbReference>
<evidence type="ECO:0000313" key="10">
    <source>
        <dbReference type="Proteomes" id="UP000005018"/>
    </source>
</evidence>
<feature type="compositionally biased region" description="Polar residues" evidence="8">
    <location>
        <begin position="48"/>
        <end position="64"/>
    </location>
</feature>
<evidence type="ECO:0000256" key="1">
    <source>
        <dbReference type="ARBA" id="ARBA00004496"/>
    </source>
</evidence>
<dbReference type="KEGG" id="cot:CORT_0B04830"/>
<dbReference type="GeneID" id="14538494"/>
<feature type="compositionally biased region" description="Basic residues" evidence="8">
    <location>
        <begin position="74"/>
        <end position="88"/>
    </location>
</feature>
<dbReference type="eggNOG" id="ENOG502QSSK">
    <property type="taxonomic scope" value="Eukaryota"/>
</dbReference>
<keyword evidence="10" id="KW-1185">Reference proteome</keyword>
<evidence type="ECO:0000256" key="5">
    <source>
        <dbReference type="ARBA" id="ARBA00023016"/>
    </source>
</evidence>
<feature type="region of interest" description="Disordered" evidence="8">
    <location>
        <begin position="531"/>
        <end position="630"/>
    </location>
</feature>
<feature type="compositionally biased region" description="Low complexity" evidence="8">
    <location>
        <begin position="885"/>
        <end position="894"/>
    </location>
</feature>
<feature type="compositionally biased region" description="Polar residues" evidence="8">
    <location>
        <begin position="833"/>
        <end position="847"/>
    </location>
</feature>
<feature type="compositionally biased region" description="Low complexity" evidence="8">
    <location>
        <begin position="25"/>
        <end position="47"/>
    </location>
</feature>
<feature type="compositionally biased region" description="Polar residues" evidence="8">
    <location>
        <begin position="363"/>
        <end position="382"/>
    </location>
</feature>
<feature type="region of interest" description="Disordered" evidence="8">
    <location>
        <begin position="673"/>
        <end position="847"/>
    </location>
</feature>
<feature type="region of interest" description="Disordered" evidence="8">
    <location>
        <begin position="230"/>
        <end position="252"/>
    </location>
</feature>
<feature type="compositionally biased region" description="Low complexity" evidence="8">
    <location>
        <begin position="1210"/>
        <end position="1224"/>
    </location>
</feature>
<feature type="compositionally biased region" description="Polar residues" evidence="8">
    <location>
        <begin position="872"/>
        <end position="884"/>
    </location>
</feature>
<proteinExistence type="inferred from homology"/>
<comment type="similarity">
    <text evidence="2 7">Belongs to the NST1 family.</text>
</comment>
<dbReference type="EMBL" id="HE681720">
    <property type="protein sequence ID" value="CCG22191.1"/>
    <property type="molecule type" value="Genomic_DNA"/>
</dbReference>
<comment type="function">
    <text evidence="7">May act as a negative regulator of salt tolerance.</text>
</comment>
<evidence type="ECO:0000256" key="7">
    <source>
        <dbReference type="RuleBase" id="RU049441"/>
    </source>
</evidence>
<protein>
    <recommendedName>
        <fullName evidence="3 7">Stress response protein NST1</fullName>
    </recommendedName>
</protein>
<dbReference type="Pfam" id="PF13945">
    <property type="entry name" value="NST1"/>
    <property type="match status" value="2"/>
</dbReference>
<dbReference type="InterPro" id="IPR025279">
    <property type="entry name" value="NST1"/>
</dbReference>
<feature type="region of interest" description="Disordered" evidence="8">
    <location>
        <begin position="1"/>
        <end position="160"/>
    </location>
</feature>
<dbReference type="GO" id="GO:0005737">
    <property type="term" value="C:cytoplasm"/>
    <property type="evidence" value="ECO:0007669"/>
    <property type="project" value="UniProtKB-SubCell"/>
</dbReference>
<evidence type="ECO:0000256" key="3">
    <source>
        <dbReference type="ARBA" id="ARBA00020733"/>
    </source>
</evidence>
<feature type="region of interest" description="Disordered" evidence="8">
    <location>
        <begin position="1208"/>
        <end position="1276"/>
    </location>
</feature>
<keyword evidence="4 7" id="KW-0963">Cytoplasm</keyword>
<dbReference type="OrthoDB" id="21629at2759"/>
<feature type="compositionally biased region" description="Acidic residues" evidence="8">
    <location>
        <begin position="587"/>
        <end position="613"/>
    </location>
</feature>
<feature type="compositionally biased region" description="Basic and acidic residues" evidence="8">
    <location>
        <begin position="531"/>
        <end position="546"/>
    </location>
</feature>
<dbReference type="HOGENOM" id="CLU_003284_0_0_1"/>
<evidence type="ECO:0000256" key="2">
    <source>
        <dbReference type="ARBA" id="ARBA00007112"/>
    </source>
</evidence>
<gene>
    <name evidence="9" type="ORF">CORT_0B04830</name>
</gene>
<feature type="compositionally biased region" description="Basic and acidic residues" evidence="8">
    <location>
        <begin position="673"/>
        <end position="693"/>
    </location>
</feature>
<accession>H8X1F1</accession>
<evidence type="ECO:0000256" key="8">
    <source>
        <dbReference type="SAM" id="MobiDB-lite"/>
    </source>
</evidence>
<feature type="region of interest" description="Disordered" evidence="8">
    <location>
        <begin position="1009"/>
        <end position="1028"/>
    </location>
</feature>